<dbReference type="AlphaFoldDB" id="A0A9X1S8A6"/>
<dbReference type="SUPFAM" id="SSF81301">
    <property type="entry name" value="Nucleotidyltransferase"/>
    <property type="match status" value="1"/>
</dbReference>
<dbReference type="Proteomes" id="UP000829758">
    <property type="component" value="Chromosome"/>
</dbReference>
<feature type="domain" description="RelA/SpoT" evidence="1">
    <location>
        <begin position="52"/>
        <end position="182"/>
    </location>
</feature>
<evidence type="ECO:0000313" key="5">
    <source>
        <dbReference type="Proteomes" id="UP001155145"/>
    </source>
</evidence>
<dbReference type="EMBL" id="CP094984">
    <property type="protein sequence ID" value="UON91802.1"/>
    <property type="molecule type" value="Genomic_DNA"/>
</dbReference>
<keyword evidence="4" id="KW-1185">Reference proteome</keyword>
<evidence type="ECO:0000313" key="2">
    <source>
        <dbReference type="EMBL" id="MCC3272335.1"/>
    </source>
</evidence>
<reference evidence="2" key="1">
    <citation type="submission" date="2021-10" db="EMBL/GenBank/DDBJ databases">
        <title>Novel species in genus Arthrobacter.</title>
        <authorList>
            <person name="Liu Y."/>
        </authorList>
    </citation>
    <scope>NUCLEOTIDE SEQUENCE</scope>
    <source>
        <strain evidence="4">zg-Y462</strain>
        <strain evidence="2">Zg-Y462</strain>
    </source>
</reference>
<dbReference type="InterPro" id="IPR007685">
    <property type="entry name" value="RelA_SpoT"/>
</dbReference>
<proteinExistence type="predicted"/>
<dbReference type="InterPro" id="IPR043519">
    <property type="entry name" value="NT_sf"/>
</dbReference>
<gene>
    <name evidence="2" type="ORF">LJ755_06265</name>
    <name evidence="3" type="ORF">MUK71_14650</name>
</gene>
<dbReference type="Pfam" id="PF04607">
    <property type="entry name" value="RelA_SpoT"/>
    <property type="match status" value="1"/>
</dbReference>
<name>A0A9X1S8A6_9MICC</name>
<dbReference type="RefSeq" id="WP_227902816.1">
    <property type="nucleotide sequence ID" value="NZ_CP094984.1"/>
</dbReference>
<organism evidence="2 5">
    <name type="scientific">Arthrobacter zhangbolii</name>
    <dbReference type="NCBI Taxonomy" id="2886936"/>
    <lineage>
        <taxon>Bacteria</taxon>
        <taxon>Bacillati</taxon>
        <taxon>Actinomycetota</taxon>
        <taxon>Actinomycetes</taxon>
        <taxon>Micrococcales</taxon>
        <taxon>Micrococcaceae</taxon>
        <taxon>Arthrobacter</taxon>
    </lineage>
</organism>
<dbReference type="EMBL" id="JAJFZT010000003">
    <property type="protein sequence ID" value="MCC3272335.1"/>
    <property type="molecule type" value="Genomic_DNA"/>
</dbReference>
<dbReference type="Gene3D" id="3.30.460.10">
    <property type="entry name" value="Beta Polymerase, domain 2"/>
    <property type="match status" value="1"/>
</dbReference>
<dbReference type="Proteomes" id="UP001155145">
    <property type="component" value="Unassembled WGS sequence"/>
</dbReference>
<evidence type="ECO:0000313" key="4">
    <source>
        <dbReference type="Proteomes" id="UP000829758"/>
    </source>
</evidence>
<dbReference type="CDD" id="cd05399">
    <property type="entry name" value="NT_Rel-Spo_like"/>
    <property type="match status" value="1"/>
</dbReference>
<evidence type="ECO:0000259" key="1">
    <source>
        <dbReference type="SMART" id="SM00954"/>
    </source>
</evidence>
<sequence length="339" mass="38405">MELLPTHSMRINDWLGTYAMDLSRYQGADEGIHSAVLARLGDDGLNYHHIQHRVKEADSLGRKLDRRTEDGTPRYANGLEDIDDLIGVRIILFLESDIPAAMEALAGAFEELDHVDKSAEQKARGDFGYSGQHLVLRVPRDNPPAGCENFCGQRFEVQFRTILQHAWAEFEHEIRYKGTGPVPPEVNRAFTLASGLIELADREFDAINHVVALQRLRGEARVAGVQSGDELNAAALREVLEQELPENPRSRAEHYDWLVQVLEANTVYSLSEATALLRSADWTALADRLRYRFPPGHVRAADDYLLEQWGRAYIQRTAHLSEDGTRRGKLEYRLRRLVS</sequence>
<protein>
    <recommendedName>
        <fullName evidence="1">RelA/SpoT domain-containing protein</fullName>
    </recommendedName>
</protein>
<evidence type="ECO:0000313" key="3">
    <source>
        <dbReference type="EMBL" id="UON91802.1"/>
    </source>
</evidence>
<dbReference type="PANTHER" id="PTHR41773">
    <property type="entry name" value="GTP PYROPHOSPHATASE-RELATED"/>
    <property type="match status" value="1"/>
</dbReference>
<dbReference type="PANTHER" id="PTHR41773:SF1">
    <property type="entry name" value="RELA_SPOT DOMAIN-CONTAINING PROTEIN"/>
    <property type="match status" value="1"/>
</dbReference>
<dbReference type="SMART" id="SM00954">
    <property type="entry name" value="RelA_SpoT"/>
    <property type="match status" value="1"/>
</dbReference>
<dbReference type="GO" id="GO:0015969">
    <property type="term" value="P:guanosine tetraphosphate metabolic process"/>
    <property type="evidence" value="ECO:0007669"/>
    <property type="project" value="InterPro"/>
</dbReference>
<accession>A0A9X1S8A6</accession>
<dbReference type="Gene3D" id="1.10.287.860">
    <property type="entry name" value="Nucleotidyltransferase"/>
    <property type="match status" value="1"/>
</dbReference>